<accession>A0A2K1JYC8</accession>
<evidence type="ECO:0000256" key="1">
    <source>
        <dbReference type="SAM" id="MobiDB-lite"/>
    </source>
</evidence>
<feature type="compositionally biased region" description="Basic residues" evidence="1">
    <location>
        <begin position="53"/>
        <end position="67"/>
    </location>
</feature>
<reference evidence="2 4" key="1">
    <citation type="journal article" date="2008" name="Science">
        <title>The Physcomitrella genome reveals evolutionary insights into the conquest of land by plants.</title>
        <authorList>
            <person name="Rensing S."/>
            <person name="Lang D."/>
            <person name="Zimmer A."/>
            <person name="Terry A."/>
            <person name="Salamov A."/>
            <person name="Shapiro H."/>
            <person name="Nishiyama T."/>
            <person name="Perroud P.-F."/>
            <person name="Lindquist E."/>
            <person name="Kamisugi Y."/>
            <person name="Tanahashi T."/>
            <person name="Sakakibara K."/>
            <person name="Fujita T."/>
            <person name="Oishi K."/>
            <person name="Shin-I T."/>
            <person name="Kuroki Y."/>
            <person name="Toyoda A."/>
            <person name="Suzuki Y."/>
            <person name="Hashimoto A."/>
            <person name="Yamaguchi K."/>
            <person name="Sugano A."/>
            <person name="Kohara Y."/>
            <person name="Fujiyama A."/>
            <person name="Anterola A."/>
            <person name="Aoki S."/>
            <person name="Ashton N."/>
            <person name="Barbazuk W.B."/>
            <person name="Barker E."/>
            <person name="Bennetzen J."/>
            <person name="Bezanilla M."/>
            <person name="Blankenship R."/>
            <person name="Cho S.H."/>
            <person name="Dutcher S."/>
            <person name="Estelle M."/>
            <person name="Fawcett J.A."/>
            <person name="Gundlach H."/>
            <person name="Hanada K."/>
            <person name="Heyl A."/>
            <person name="Hicks K.A."/>
            <person name="Hugh J."/>
            <person name="Lohr M."/>
            <person name="Mayer K."/>
            <person name="Melkozernov A."/>
            <person name="Murata T."/>
            <person name="Nelson D."/>
            <person name="Pils B."/>
            <person name="Prigge M."/>
            <person name="Reiss B."/>
            <person name="Renner T."/>
            <person name="Rombauts S."/>
            <person name="Rushton P."/>
            <person name="Sanderfoot A."/>
            <person name="Schween G."/>
            <person name="Shiu S.-H."/>
            <person name="Stueber K."/>
            <person name="Theodoulou F.L."/>
            <person name="Tu H."/>
            <person name="Van de Peer Y."/>
            <person name="Verrier P.J."/>
            <person name="Waters E."/>
            <person name="Wood A."/>
            <person name="Yang L."/>
            <person name="Cove D."/>
            <person name="Cuming A."/>
            <person name="Hasebe M."/>
            <person name="Lucas S."/>
            <person name="Mishler D.B."/>
            <person name="Reski R."/>
            <person name="Grigoriev I."/>
            <person name="Quatrano R.S."/>
            <person name="Boore J.L."/>
        </authorList>
    </citation>
    <scope>NUCLEOTIDE SEQUENCE [LARGE SCALE GENOMIC DNA]</scope>
    <source>
        <strain evidence="3 4">cv. Gransden 2004</strain>
    </source>
</reference>
<dbReference type="AlphaFoldDB" id="A0A2K1JYC8"/>
<name>A0A2K1JYC8_PHYPA</name>
<feature type="compositionally biased region" description="Basic and acidic residues" evidence="1">
    <location>
        <begin position="42"/>
        <end position="52"/>
    </location>
</feature>
<feature type="region of interest" description="Disordered" evidence="1">
    <location>
        <begin position="31"/>
        <end position="67"/>
    </location>
</feature>
<dbReference type="EnsemblPlants" id="Pp3c10_9371V3.1">
    <property type="protein sequence ID" value="PAC:32900904.CDS.1"/>
    <property type="gene ID" value="Pp3c10_9371"/>
</dbReference>
<reference evidence="2 4" key="2">
    <citation type="journal article" date="2018" name="Plant J.">
        <title>The Physcomitrella patens chromosome-scale assembly reveals moss genome structure and evolution.</title>
        <authorList>
            <person name="Lang D."/>
            <person name="Ullrich K.K."/>
            <person name="Murat F."/>
            <person name="Fuchs J."/>
            <person name="Jenkins J."/>
            <person name="Haas F.B."/>
            <person name="Piednoel M."/>
            <person name="Gundlach H."/>
            <person name="Van Bel M."/>
            <person name="Meyberg R."/>
            <person name="Vives C."/>
            <person name="Morata J."/>
            <person name="Symeonidi A."/>
            <person name="Hiss M."/>
            <person name="Muchero W."/>
            <person name="Kamisugi Y."/>
            <person name="Saleh O."/>
            <person name="Blanc G."/>
            <person name="Decker E.L."/>
            <person name="van Gessel N."/>
            <person name="Grimwood J."/>
            <person name="Hayes R.D."/>
            <person name="Graham S.W."/>
            <person name="Gunter L.E."/>
            <person name="McDaniel S.F."/>
            <person name="Hoernstein S.N.W."/>
            <person name="Larsson A."/>
            <person name="Li F.W."/>
            <person name="Perroud P.F."/>
            <person name="Phillips J."/>
            <person name="Ranjan P."/>
            <person name="Rokshar D.S."/>
            <person name="Rothfels C.J."/>
            <person name="Schneider L."/>
            <person name="Shu S."/>
            <person name="Stevenson D.W."/>
            <person name="Thummler F."/>
            <person name="Tillich M."/>
            <person name="Villarreal Aguilar J.C."/>
            <person name="Widiez T."/>
            <person name="Wong G.K."/>
            <person name="Wymore A."/>
            <person name="Zhang Y."/>
            <person name="Zimmer A.D."/>
            <person name="Quatrano R.S."/>
            <person name="Mayer K.F.X."/>
            <person name="Goodstein D."/>
            <person name="Casacuberta J.M."/>
            <person name="Vandepoele K."/>
            <person name="Reski R."/>
            <person name="Cuming A.C."/>
            <person name="Tuskan G.A."/>
            <person name="Maumus F."/>
            <person name="Salse J."/>
            <person name="Schmutz J."/>
            <person name="Rensing S.A."/>
        </authorList>
    </citation>
    <scope>NUCLEOTIDE SEQUENCE [LARGE SCALE GENOMIC DNA]</scope>
    <source>
        <strain evidence="3 4">cv. Gransden 2004</strain>
    </source>
</reference>
<dbReference type="EMBL" id="ABEU02000010">
    <property type="protein sequence ID" value="PNR46531.1"/>
    <property type="molecule type" value="Genomic_DNA"/>
</dbReference>
<proteinExistence type="predicted"/>
<gene>
    <name evidence="2" type="ORF">PHYPA_013650</name>
</gene>
<keyword evidence="4" id="KW-1185">Reference proteome</keyword>
<evidence type="ECO:0000313" key="4">
    <source>
        <dbReference type="Proteomes" id="UP000006727"/>
    </source>
</evidence>
<dbReference type="Proteomes" id="UP000006727">
    <property type="component" value="Chromosome 10"/>
</dbReference>
<organism evidence="2">
    <name type="scientific">Physcomitrium patens</name>
    <name type="common">Spreading-leaved earth moss</name>
    <name type="synonym">Physcomitrella patens</name>
    <dbReference type="NCBI Taxonomy" id="3218"/>
    <lineage>
        <taxon>Eukaryota</taxon>
        <taxon>Viridiplantae</taxon>
        <taxon>Streptophyta</taxon>
        <taxon>Embryophyta</taxon>
        <taxon>Bryophyta</taxon>
        <taxon>Bryophytina</taxon>
        <taxon>Bryopsida</taxon>
        <taxon>Funariidae</taxon>
        <taxon>Funariales</taxon>
        <taxon>Funariaceae</taxon>
        <taxon>Physcomitrium</taxon>
    </lineage>
</organism>
<dbReference type="InParanoid" id="A0A2K1JYC8"/>
<evidence type="ECO:0000313" key="2">
    <source>
        <dbReference type="EMBL" id="PNR46531.1"/>
    </source>
</evidence>
<protein>
    <submittedName>
        <fullName evidence="2 3">Uncharacterized protein</fullName>
    </submittedName>
</protein>
<dbReference type="Gramene" id="Pp3c10_9371V3.1">
    <property type="protein sequence ID" value="PAC:32900904.CDS.1"/>
    <property type="gene ID" value="Pp3c10_9371"/>
</dbReference>
<sequence length="67" mass="7963">MYTALGFFIKYNRTLTNTWKGIECTKRNNHHFNKSNTQAHNKHMENVKEQTRRKSRALTGKQCKKHG</sequence>
<reference evidence="3" key="3">
    <citation type="submission" date="2020-12" db="UniProtKB">
        <authorList>
            <consortium name="EnsemblPlants"/>
        </authorList>
    </citation>
    <scope>IDENTIFICATION</scope>
</reference>
<evidence type="ECO:0000313" key="3">
    <source>
        <dbReference type="EnsemblPlants" id="PAC:32900904.CDS.1"/>
    </source>
</evidence>